<evidence type="ECO:0000313" key="6">
    <source>
        <dbReference type="Proteomes" id="UP000239434"/>
    </source>
</evidence>
<organism evidence="5 6">
    <name type="scientific">Phyllobacterium phragmitis</name>
    <dbReference type="NCBI Taxonomy" id="2670329"/>
    <lineage>
        <taxon>Bacteria</taxon>
        <taxon>Pseudomonadati</taxon>
        <taxon>Pseudomonadota</taxon>
        <taxon>Alphaproteobacteria</taxon>
        <taxon>Hyphomicrobiales</taxon>
        <taxon>Phyllobacteriaceae</taxon>
        <taxon>Phyllobacterium</taxon>
    </lineage>
</organism>
<proteinExistence type="inferred from homology"/>
<feature type="chain" id="PRO_5015686759" evidence="4">
    <location>
        <begin position="28"/>
        <end position="273"/>
    </location>
</feature>
<feature type="signal peptide" evidence="4">
    <location>
        <begin position="1"/>
        <end position="27"/>
    </location>
</feature>
<dbReference type="InterPro" id="IPR010258">
    <property type="entry name" value="Conjugal_tfr_TrbG/VirB9/CagX"/>
</dbReference>
<gene>
    <name evidence="5" type="ORF">C5748_08025</name>
</gene>
<feature type="region of interest" description="Disordered" evidence="3">
    <location>
        <begin position="254"/>
        <end position="273"/>
    </location>
</feature>
<dbReference type="Gene3D" id="2.60.40.2500">
    <property type="match status" value="1"/>
</dbReference>
<evidence type="ECO:0000313" key="5">
    <source>
        <dbReference type="EMBL" id="PRD43809.1"/>
    </source>
</evidence>
<comment type="similarity">
    <text evidence="1">Belongs to the TrbG/VirB9 family.</text>
</comment>
<dbReference type="InterPro" id="IPR033645">
    <property type="entry name" value="VirB9/CagX/TrbG_C"/>
</dbReference>
<accession>A0A2S9ITF2</accession>
<dbReference type="InterPro" id="IPR038161">
    <property type="entry name" value="VirB9/CagX/TrbG_C_sf"/>
</dbReference>
<evidence type="ECO:0000256" key="3">
    <source>
        <dbReference type="SAM" id="MobiDB-lite"/>
    </source>
</evidence>
<name>A0A2S9ITF2_9HYPH</name>
<evidence type="ECO:0000256" key="4">
    <source>
        <dbReference type="SAM" id="SignalP"/>
    </source>
</evidence>
<dbReference type="Pfam" id="PF03524">
    <property type="entry name" value="CagX"/>
    <property type="match status" value="1"/>
</dbReference>
<keyword evidence="6" id="KW-1185">Reference proteome</keyword>
<comment type="caution">
    <text evidence="5">The sequence shown here is derived from an EMBL/GenBank/DDBJ whole genome shotgun (WGS) entry which is preliminary data.</text>
</comment>
<dbReference type="CDD" id="cd06911">
    <property type="entry name" value="VirB9_CagX_TrbG"/>
    <property type="match status" value="1"/>
</dbReference>
<evidence type="ECO:0000256" key="2">
    <source>
        <dbReference type="ARBA" id="ARBA00022729"/>
    </source>
</evidence>
<evidence type="ECO:0000256" key="1">
    <source>
        <dbReference type="ARBA" id="ARBA00006135"/>
    </source>
</evidence>
<dbReference type="AlphaFoldDB" id="A0A2S9ITF2"/>
<dbReference type="EMBL" id="PVBR01000005">
    <property type="protein sequence ID" value="PRD43809.1"/>
    <property type="molecule type" value="Genomic_DNA"/>
</dbReference>
<reference evidence="5 6" key="1">
    <citation type="submission" date="2018-02" db="EMBL/GenBank/DDBJ databases">
        <title>The draft genome of Phyllobacterium sp. 1N-3.</title>
        <authorList>
            <person name="Liu L."/>
            <person name="Li L."/>
            <person name="Zhang X."/>
            <person name="Wang T."/>
            <person name="Liang L."/>
        </authorList>
    </citation>
    <scope>NUCLEOTIDE SEQUENCE [LARGE SCALE GENOMIC DNA]</scope>
    <source>
        <strain evidence="5 6">1N-3</strain>
    </source>
</reference>
<sequence length="273" mass="30341">MRRMLMRHAVVKTVLAAAIGLALPAVASARDQRIRYVTFSNDNVVGIDAGLGVSTMIQLSPNEHIETVSAGDTVGWSIVPKKGSAILFVKPLVERAETNVNIVTDKRLYSLLLRSSQSASVRTAFQVRFRYPDEDVNARLLALAQESARNPSLKNINRADLNYDYSYKGDDTLKPRVAFDDGKKLFLQFSGDVPAIFVVESKRRESLVNLRTEGEYTIVDKVAPQFTLRAGDKTLCLYNRQSRPLNADPIEQIYGPTRIGKPGSGPLFGRRDR</sequence>
<protein>
    <submittedName>
        <fullName evidence="5">Conjugal transfer protein</fullName>
    </submittedName>
</protein>
<keyword evidence="2 4" id="KW-0732">Signal</keyword>
<dbReference type="Proteomes" id="UP000239434">
    <property type="component" value="Unassembled WGS sequence"/>
</dbReference>